<dbReference type="InterPro" id="IPR011990">
    <property type="entry name" value="TPR-like_helical_dom_sf"/>
</dbReference>
<dbReference type="Gene3D" id="1.25.40.10">
    <property type="entry name" value="Tetratricopeptide repeat domain"/>
    <property type="match status" value="2"/>
</dbReference>
<dbReference type="SUPFAM" id="SSF48452">
    <property type="entry name" value="TPR-like"/>
    <property type="match status" value="2"/>
</dbReference>
<reference evidence="1" key="1">
    <citation type="submission" date="2021-02" db="EMBL/GenBank/DDBJ databases">
        <authorList>
            <person name="Dougan E. K."/>
            <person name="Rhodes N."/>
            <person name="Thang M."/>
            <person name="Chan C."/>
        </authorList>
    </citation>
    <scope>NUCLEOTIDE SEQUENCE</scope>
</reference>
<gene>
    <name evidence="1" type="ORF">SNAT2548_LOCUS28474</name>
</gene>
<dbReference type="PANTHER" id="PTHR37027">
    <property type="entry name" value="KDE4"/>
    <property type="match status" value="1"/>
</dbReference>
<dbReference type="PANTHER" id="PTHR37027:SF2">
    <property type="entry name" value="CHROMOSOME UNDETERMINED SCAFFOLD_148, WHOLE GENOME SHOTGUN SEQUENCE"/>
    <property type="match status" value="1"/>
</dbReference>
<sequence length="944" mass="104956">MSMLGSITQLSGAHVEAQRWLWRALDILESDAEEALELARKATTAFDEAGESDNAADASRLVVSATFSSGDIEGAIGLASEQLEASQRGDALMQAYAHLMWAELMLALGKSEELKEHAASACETFRELGKSGCVAKCTAALTQACIQEGEGVEGERLAQEALALWKDLGDKRGVAVAWHLLSAARSVSGQGSLMEPLLKSLDLYRELRWRRLEATALYNLAERQRYEPNGGLPAQRTAEEAVTIWRSLGNYKGEATALTAVVKAMIVRGLQSDALQLIQDRVEELRGPEKKSALVHLGSGCVAALQECGANEEALALATEVLAITQEIGNRHEEAWMLKKLSEVRSGMKQYSDALVCAQEAQTIFQELGDQSGEEEAMKSLSQIYTAKREAHKAPYRQRALEVLGEFATSVAKMDAEGFQKALTQLRLYQGVDGQDVAASLSGALEDPDVYKWYIETSAEYFQVSVEEAESMVGRAPLNPMQHAVAFDARGFEGGGLYVAFRLGSMGYGPSFRPVQQVYRQGRPFEAEQGEPPAVLGVLRDETVEEWERVALMQAHAGVLDGALQLTGMYHNRFTQQFDAFVEYQRQQLKEVQAHPAQNRCKAQQMAEFSRPGLLRHLLADTFVLIATTVQMSGRGGVHQLWEYDPGKMGRVLSLFSPRFSPELRDPAQAVLEPVGRGTRAAQFLESLQDAPSRRTHSVSEMLLHLEKSYAHCAPSEVEKRVVLLEQRVGQAREGESSRIQTLYEQVRRLQEGLHALRVSEEIHDERRQKELRVVESSIVSDLQKAATERQEAEQRCQDSVDSVVDACRTELLREQSQRETVHDDCSREVGEEVQRLQALLEKQRTLRMEYGEQIVSHLEAEFRKVQDAIVSEQQLRFEAEGMMLRMVEDVCGRLHAEIQQERSQREVVQNKLLGLLEDTCSQIEGSFSHLSTPSKAGVSSDVY</sequence>
<protein>
    <submittedName>
        <fullName evidence="1">Uncharacterized protein</fullName>
    </submittedName>
</protein>
<comment type="caution">
    <text evidence="1">The sequence shown here is derived from an EMBL/GenBank/DDBJ whole genome shotgun (WGS) entry which is preliminary data.</text>
</comment>
<organism evidence="1 2">
    <name type="scientific">Symbiodinium natans</name>
    <dbReference type="NCBI Taxonomy" id="878477"/>
    <lineage>
        <taxon>Eukaryota</taxon>
        <taxon>Sar</taxon>
        <taxon>Alveolata</taxon>
        <taxon>Dinophyceae</taxon>
        <taxon>Suessiales</taxon>
        <taxon>Symbiodiniaceae</taxon>
        <taxon>Symbiodinium</taxon>
    </lineage>
</organism>
<dbReference type="InterPro" id="IPR038835">
    <property type="entry name" value="Giardin_beta-like"/>
</dbReference>
<dbReference type="EMBL" id="CAJNDS010002518">
    <property type="protein sequence ID" value="CAE7508461.1"/>
    <property type="molecule type" value="Genomic_DNA"/>
</dbReference>
<dbReference type="Gene3D" id="3.10.129.110">
    <property type="entry name" value="Polyketide synthase dehydratase"/>
    <property type="match status" value="1"/>
</dbReference>
<evidence type="ECO:0000313" key="2">
    <source>
        <dbReference type="Proteomes" id="UP000604046"/>
    </source>
</evidence>
<dbReference type="AlphaFoldDB" id="A0A812T3E9"/>
<evidence type="ECO:0000313" key="1">
    <source>
        <dbReference type="EMBL" id="CAE7508461.1"/>
    </source>
</evidence>
<name>A0A812T3E9_9DINO</name>
<dbReference type="Proteomes" id="UP000604046">
    <property type="component" value="Unassembled WGS sequence"/>
</dbReference>
<dbReference type="InterPro" id="IPR042104">
    <property type="entry name" value="PKS_dehydratase_sf"/>
</dbReference>
<dbReference type="OrthoDB" id="426382at2759"/>
<keyword evidence="2" id="KW-1185">Reference proteome</keyword>
<accession>A0A812T3E9</accession>
<proteinExistence type="predicted"/>